<evidence type="ECO:0000313" key="3">
    <source>
        <dbReference type="Proteomes" id="UP001160499"/>
    </source>
</evidence>
<gene>
    <name evidence="2" type="ORF">M2283_005873</name>
</gene>
<dbReference type="Proteomes" id="UP001160499">
    <property type="component" value="Unassembled WGS sequence"/>
</dbReference>
<feature type="compositionally biased region" description="Basic and acidic residues" evidence="1">
    <location>
        <begin position="1"/>
        <end position="12"/>
    </location>
</feature>
<keyword evidence="3" id="KW-1185">Reference proteome</keyword>
<feature type="compositionally biased region" description="Basic and acidic residues" evidence="1">
    <location>
        <begin position="99"/>
        <end position="116"/>
    </location>
</feature>
<comment type="caution">
    <text evidence="2">The sequence shown here is derived from an EMBL/GenBank/DDBJ whole genome shotgun (WGS) entry which is preliminary data.</text>
</comment>
<dbReference type="EMBL" id="JARXVH010000009">
    <property type="protein sequence ID" value="MDH6218541.1"/>
    <property type="molecule type" value="Genomic_DNA"/>
</dbReference>
<name>A0ABT6LQF2_9ACTN</name>
<reference evidence="2 3" key="1">
    <citation type="submission" date="2023-04" db="EMBL/GenBank/DDBJ databases">
        <title>Forest soil microbial communities from Buena Vista Peninsula, Colon Province, Panama.</title>
        <authorList>
            <person name="Bouskill N."/>
        </authorList>
    </citation>
    <scope>NUCLEOTIDE SEQUENCE [LARGE SCALE GENOMIC DNA]</scope>
    <source>
        <strain evidence="2 3">GGS1</strain>
    </source>
</reference>
<dbReference type="RefSeq" id="WP_280879396.1">
    <property type="nucleotide sequence ID" value="NZ_JARXVH010000009.1"/>
</dbReference>
<feature type="region of interest" description="Disordered" evidence="1">
    <location>
        <begin position="39"/>
        <end position="133"/>
    </location>
</feature>
<evidence type="ECO:0000313" key="2">
    <source>
        <dbReference type="EMBL" id="MDH6218541.1"/>
    </source>
</evidence>
<organism evidence="2 3">
    <name type="scientific">Streptomyces pseudovenezuelae</name>
    <dbReference type="NCBI Taxonomy" id="67350"/>
    <lineage>
        <taxon>Bacteria</taxon>
        <taxon>Bacillati</taxon>
        <taxon>Actinomycetota</taxon>
        <taxon>Actinomycetes</taxon>
        <taxon>Kitasatosporales</taxon>
        <taxon>Streptomycetaceae</taxon>
        <taxon>Streptomyces</taxon>
        <taxon>Streptomyces aurantiacus group</taxon>
    </lineage>
</organism>
<sequence>MRQESTPTRHEPGTLLFDPSTNKVGEYRDRVGPYVMLRPVGGGREWQADPALLRPATTRERLSAGVRAANDRSQTPPPPDPEDMRRPPAPVPGCATCDELDRLRQAARAAHDRSAETDANVLLRQHRREEHRP</sequence>
<feature type="region of interest" description="Disordered" evidence="1">
    <location>
        <begin position="1"/>
        <end position="26"/>
    </location>
</feature>
<protein>
    <submittedName>
        <fullName evidence="2">Uncharacterized protein</fullName>
    </submittedName>
</protein>
<proteinExistence type="predicted"/>
<evidence type="ECO:0000256" key="1">
    <source>
        <dbReference type="SAM" id="MobiDB-lite"/>
    </source>
</evidence>
<accession>A0ABT6LQF2</accession>